<keyword evidence="2" id="KW-1185">Reference proteome</keyword>
<sequence>MKWVILAQFWSGLNINDGISSKFISMITPLALERHQRDFLMWRQLRSPGEDLEGWMAGSFVKKAEACFLSMDSDKKQILVQ</sequence>
<comment type="caution">
    <text evidence="1">The sequence shown here is derived from an EMBL/GenBank/DDBJ whole genome shotgun (WGS) entry which is preliminary data.</text>
</comment>
<organism evidence="1 2">
    <name type="scientific">Xanthoceras sorbifolium</name>
    <dbReference type="NCBI Taxonomy" id="99658"/>
    <lineage>
        <taxon>Eukaryota</taxon>
        <taxon>Viridiplantae</taxon>
        <taxon>Streptophyta</taxon>
        <taxon>Embryophyta</taxon>
        <taxon>Tracheophyta</taxon>
        <taxon>Spermatophyta</taxon>
        <taxon>Magnoliopsida</taxon>
        <taxon>eudicotyledons</taxon>
        <taxon>Gunneridae</taxon>
        <taxon>Pentapetalae</taxon>
        <taxon>rosids</taxon>
        <taxon>malvids</taxon>
        <taxon>Sapindales</taxon>
        <taxon>Sapindaceae</taxon>
        <taxon>Xanthoceroideae</taxon>
        <taxon>Xanthoceras</taxon>
    </lineage>
</organism>
<accession>A0ABQ8HI08</accession>
<reference evidence="1 2" key="1">
    <citation type="submission" date="2021-02" db="EMBL/GenBank/DDBJ databases">
        <title>Plant Genome Project.</title>
        <authorList>
            <person name="Zhang R.-G."/>
        </authorList>
    </citation>
    <scope>NUCLEOTIDE SEQUENCE [LARGE SCALE GENOMIC DNA]</scope>
    <source>
        <tissue evidence="1">Leaves</tissue>
    </source>
</reference>
<gene>
    <name evidence="1" type="ORF">JRO89_XS10G0077800</name>
</gene>
<dbReference type="Proteomes" id="UP000827721">
    <property type="component" value="Unassembled WGS sequence"/>
</dbReference>
<evidence type="ECO:0000313" key="2">
    <source>
        <dbReference type="Proteomes" id="UP000827721"/>
    </source>
</evidence>
<proteinExistence type="predicted"/>
<protein>
    <submittedName>
        <fullName evidence="1">Uncharacterized protein</fullName>
    </submittedName>
</protein>
<evidence type="ECO:0000313" key="1">
    <source>
        <dbReference type="EMBL" id="KAH7560705.1"/>
    </source>
</evidence>
<dbReference type="EMBL" id="JAFEMO010000010">
    <property type="protein sequence ID" value="KAH7560705.1"/>
    <property type="molecule type" value="Genomic_DNA"/>
</dbReference>
<name>A0ABQ8HI08_9ROSI</name>